<reference evidence="5" key="1">
    <citation type="submission" date="2024-04" db="EMBL/GenBank/DDBJ databases">
        <authorList>
            <person name="Shaw F."/>
            <person name="Minotto A."/>
        </authorList>
    </citation>
    <scope>NUCLEOTIDE SEQUENCE [LARGE SCALE GENOMIC DNA]</scope>
</reference>
<keyword evidence="1" id="KW-0732">Signal</keyword>
<dbReference type="Pfam" id="PF16335">
    <property type="entry name" value="GtaA_6_Hairpin"/>
    <property type="match status" value="1"/>
</dbReference>
<dbReference type="InterPro" id="IPR032514">
    <property type="entry name" value="GtaA_central"/>
</dbReference>
<dbReference type="InterPro" id="IPR033433">
    <property type="entry name" value="GtaA_N"/>
</dbReference>
<evidence type="ECO:0008006" key="6">
    <source>
        <dbReference type="Google" id="ProtNLM"/>
    </source>
</evidence>
<organism evidence="4 5">
    <name type="scientific">Somion occarium</name>
    <dbReference type="NCBI Taxonomy" id="3059160"/>
    <lineage>
        <taxon>Eukaryota</taxon>
        <taxon>Fungi</taxon>
        <taxon>Dikarya</taxon>
        <taxon>Basidiomycota</taxon>
        <taxon>Agaricomycotina</taxon>
        <taxon>Agaricomycetes</taxon>
        <taxon>Polyporales</taxon>
        <taxon>Cerrenaceae</taxon>
        <taxon>Somion</taxon>
    </lineage>
</organism>
<dbReference type="SUPFAM" id="SSF48208">
    <property type="entry name" value="Six-hairpin glycosidases"/>
    <property type="match status" value="1"/>
</dbReference>
<sequence>MGWAVLLLLIVFLGQEVISQTTKYPTLIRSPYFSFCTQLMATQFPTTPLTDLTDTPLQGAIRVDGTVYQWFGPHINSLPGNLSVQLCNFLNISISPTRTVHMIQAGPMDLTLTILSPIEPQDPIKQSIPLSYVALEAISNDGKSHSVQVYLGVSGEWISRAEGDGFSWFTVTMESSLYHQYFKFNQTDSGQQNGTSQLVIGSSTQGPGNVTACTGNITNCEVEFIENGGFGSSDISAAAQTQTGFVAQVGTVYAIASELSNILQISQPVVWCLGVIRNPTITYITPGGQLQLRSPYFASQYSTISQVVDAFLSDYPNAVSRADGLDAKISADAGSVSESQALVNVLSFAASLAMSAIELTITNGTDGSWNTSDVKMFMMDVGQSKRVNPVDRLYSSFPFFLYMNATYAGWLLAPLLEYQASELYPLSYAALDIGLNYPNATGNNDQHNEGVKMTGDMLIMALAHAQVSGDGSLLAQHYELLKSWSDYLVMFSLAPPQDQGSVSSAQILNSTDVTLKGVLGVKTMSLISQALGKDDDAKRYLDSAESMAESWRVSLDLDASSSQWEQLYDLFADRLLQTHMVDDSVYNYQRQLVNRLSPNFPFGIPMNSASNLTDDTCIMFTASVLSDSATRDILISNIYAHVNGSLDCFPLLYNTQNDNALGVSSPAQGAMFAPLALSDQLSRQYFRPKLAQLHRIIVTSSVL</sequence>
<protein>
    <recommendedName>
        <fullName evidence="6">DUF1793-domain-containing protein</fullName>
    </recommendedName>
</protein>
<dbReference type="Pfam" id="PF17168">
    <property type="entry name" value="DUF5127"/>
    <property type="match status" value="1"/>
</dbReference>
<dbReference type="InterPro" id="IPR052743">
    <property type="entry name" value="Glutaminase_GtaA"/>
</dbReference>
<feature type="chain" id="PRO_5047515032" description="DUF1793-domain-containing protein" evidence="1">
    <location>
        <begin position="20"/>
        <end position="703"/>
    </location>
</feature>
<evidence type="ECO:0000259" key="3">
    <source>
        <dbReference type="Pfam" id="PF17168"/>
    </source>
</evidence>
<dbReference type="InterPro" id="IPR008928">
    <property type="entry name" value="6-hairpin_glycosidase_sf"/>
</dbReference>
<dbReference type="PANTHER" id="PTHR31987:SF1">
    <property type="entry name" value="GLUTAMINASE A"/>
    <property type="match status" value="1"/>
</dbReference>
<dbReference type="EMBL" id="OZ037951">
    <property type="protein sequence ID" value="CAL1714528.1"/>
    <property type="molecule type" value="Genomic_DNA"/>
</dbReference>
<evidence type="ECO:0000256" key="1">
    <source>
        <dbReference type="SAM" id="SignalP"/>
    </source>
</evidence>
<feature type="domain" description="Glutaminase A central" evidence="2">
    <location>
        <begin position="342"/>
        <end position="674"/>
    </location>
</feature>
<evidence type="ECO:0000313" key="5">
    <source>
        <dbReference type="Proteomes" id="UP001497453"/>
    </source>
</evidence>
<keyword evidence="5" id="KW-1185">Reference proteome</keyword>
<proteinExistence type="predicted"/>
<evidence type="ECO:0000259" key="2">
    <source>
        <dbReference type="Pfam" id="PF16335"/>
    </source>
</evidence>
<accession>A0ABP1E3A5</accession>
<evidence type="ECO:0000313" key="4">
    <source>
        <dbReference type="EMBL" id="CAL1714528.1"/>
    </source>
</evidence>
<gene>
    <name evidence="4" type="ORF">GFSPODELE1_LOCUS9810</name>
</gene>
<feature type="domain" description="Glutaminase A N-terminal" evidence="3">
    <location>
        <begin position="97"/>
        <end position="332"/>
    </location>
</feature>
<feature type="signal peptide" evidence="1">
    <location>
        <begin position="1"/>
        <end position="19"/>
    </location>
</feature>
<dbReference type="Proteomes" id="UP001497453">
    <property type="component" value="Chromosome 8"/>
</dbReference>
<dbReference type="PANTHER" id="PTHR31987">
    <property type="entry name" value="GLUTAMINASE A-RELATED"/>
    <property type="match status" value="1"/>
</dbReference>
<name>A0ABP1E3A5_9APHY</name>